<dbReference type="AlphaFoldDB" id="A0A6J3MEQ2"/>
<evidence type="ECO:0000313" key="3">
    <source>
        <dbReference type="RefSeq" id="XP_033463517.1"/>
    </source>
</evidence>
<protein>
    <submittedName>
        <fullName evidence="3">Uncharacterized protein</fullName>
    </submittedName>
</protein>
<feature type="compositionally biased region" description="Polar residues" evidence="1">
    <location>
        <begin position="52"/>
        <end position="63"/>
    </location>
</feature>
<name>A0A6J3MEQ2_9PEZI</name>
<proteinExistence type="predicted"/>
<feature type="compositionally biased region" description="Basic residues" evidence="1">
    <location>
        <begin position="24"/>
        <end position="37"/>
    </location>
</feature>
<organism evidence="3">
    <name type="scientific">Dissoconium aciculare CBS 342.82</name>
    <dbReference type="NCBI Taxonomy" id="1314786"/>
    <lineage>
        <taxon>Eukaryota</taxon>
        <taxon>Fungi</taxon>
        <taxon>Dikarya</taxon>
        <taxon>Ascomycota</taxon>
        <taxon>Pezizomycotina</taxon>
        <taxon>Dothideomycetes</taxon>
        <taxon>Dothideomycetidae</taxon>
        <taxon>Mycosphaerellales</taxon>
        <taxon>Dissoconiaceae</taxon>
        <taxon>Dissoconium</taxon>
    </lineage>
</organism>
<dbReference type="RefSeq" id="XP_033463517.1">
    <property type="nucleotide sequence ID" value="XM_033598942.1"/>
</dbReference>
<feature type="region of interest" description="Disordered" evidence="1">
    <location>
        <begin position="1"/>
        <end position="63"/>
    </location>
</feature>
<reference evidence="3" key="1">
    <citation type="submission" date="2020-01" db="EMBL/GenBank/DDBJ databases">
        <authorList>
            <consortium name="DOE Joint Genome Institute"/>
            <person name="Haridas S."/>
            <person name="Albert R."/>
            <person name="Binder M."/>
            <person name="Bloem J."/>
            <person name="Labutti K."/>
            <person name="Salamov A."/>
            <person name="Andreopoulos B."/>
            <person name="Baker S.E."/>
            <person name="Barry K."/>
            <person name="Bills G."/>
            <person name="Bluhm B.H."/>
            <person name="Cannon C."/>
            <person name="Castanera R."/>
            <person name="Culley D.E."/>
            <person name="Daum C."/>
            <person name="Ezra D."/>
            <person name="Gonzalez J.B."/>
            <person name="Henrissat B."/>
            <person name="Kuo A."/>
            <person name="Liang C."/>
            <person name="Lipzen A."/>
            <person name="Lutzoni F."/>
            <person name="Magnuson J."/>
            <person name="Mondo S."/>
            <person name="Nolan M."/>
            <person name="Ohm R."/>
            <person name="Pangilinan J."/>
            <person name="Park H.-J."/>
            <person name="Ramirez L."/>
            <person name="Alfaro M."/>
            <person name="Sun H."/>
            <person name="Tritt A."/>
            <person name="Yoshinaga Y."/>
            <person name="Zwiers L.-H."/>
            <person name="Turgeon B.G."/>
            <person name="Goodwin S.B."/>
            <person name="Spatafora J.W."/>
            <person name="Crous P.W."/>
            <person name="Grigoriev I.V."/>
        </authorList>
    </citation>
    <scope>NUCLEOTIDE SEQUENCE</scope>
    <source>
        <strain evidence="3">CBS 342.82</strain>
    </source>
</reference>
<feature type="compositionally biased region" description="Pro residues" evidence="1">
    <location>
        <begin position="38"/>
        <end position="49"/>
    </location>
</feature>
<reference evidence="3" key="3">
    <citation type="submission" date="2025-08" db="UniProtKB">
        <authorList>
            <consortium name="RefSeq"/>
        </authorList>
    </citation>
    <scope>IDENTIFICATION</scope>
    <source>
        <strain evidence="3">CBS 342.82</strain>
    </source>
</reference>
<keyword evidence="2" id="KW-1185">Reference proteome</keyword>
<dbReference type="GeneID" id="54356741"/>
<reference evidence="3" key="2">
    <citation type="submission" date="2020-04" db="EMBL/GenBank/DDBJ databases">
        <authorList>
            <consortium name="NCBI Genome Project"/>
        </authorList>
    </citation>
    <scope>NUCLEOTIDE SEQUENCE</scope>
    <source>
        <strain evidence="3">CBS 342.82</strain>
    </source>
</reference>
<feature type="region of interest" description="Disordered" evidence="1">
    <location>
        <begin position="81"/>
        <end position="106"/>
    </location>
</feature>
<accession>A0A6J3MEQ2</accession>
<feature type="compositionally biased region" description="Basic and acidic residues" evidence="1">
    <location>
        <begin position="93"/>
        <end position="106"/>
    </location>
</feature>
<dbReference type="Proteomes" id="UP000504637">
    <property type="component" value="Unplaced"/>
</dbReference>
<gene>
    <name evidence="3" type="ORF">K489DRAFT_117003</name>
</gene>
<evidence type="ECO:0000313" key="2">
    <source>
        <dbReference type="Proteomes" id="UP000504637"/>
    </source>
</evidence>
<sequence length="175" mass="19864">MTFSPDRRPRRRMTHCTHPPSASRPRRHLVVTRHHPHPPSLPSPRPGPPHSTKNQLTPLSSIPNTPPTFLDLLDVLPPPHRLQNSKKACLHTESNRRPRHRNDDRHNLGLTSVERRNVTSAALYQLSYRGVEEAVASKLYIHWILAGKALCADDVVVITPAILHVKDRVERVHGE</sequence>
<evidence type="ECO:0000256" key="1">
    <source>
        <dbReference type="SAM" id="MobiDB-lite"/>
    </source>
</evidence>